<evidence type="ECO:0000256" key="10">
    <source>
        <dbReference type="ARBA" id="ARBA00022801"/>
    </source>
</evidence>
<keyword evidence="9" id="KW-0732">Signal</keyword>
<keyword evidence="4" id="KW-1003">Cell membrane</keyword>
<dbReference type="CDD" id="cd09601">
    <property type="entry name" value="M1_APN-Q_like"/>
    <property type="match status" value="1"/>
</dbReference>
<dbReference type="InterPro" id="IPR024571">
    <property type="entry name" value="ERAP1-like_C_dom"/>
</dbReference>
<dbReference type="Pfam" id="PF17900">
    <property type="entry name" value="Peptidase_M1_N"/>
    <property type="match status" value="1"/>
</dbReference>
<dbReference type="GO" id="GO:0043171">
    <property type="term" value="P:peptide catabolic process"/>
    <property type="evidence" value="ECO:0007669"/>
    <property type="project" value="TreeGrafter"/>
</dbReference>
<dbReference type="GO" id="GO:0006508">
    <property type="term" value="P:proteolysis"/>
    <property type="evidence" value="ECO:0007669"/>
    <property type="project" value="UniProtKB-KW"/>
</dbReference>
<dbReference type="FunFam" id="2.60.40.1730:FF:000012">
    <property type="entry name" value="Aminopeptidase N"/>
    <property type="match status" value="1"/>
</dbReference>
<feature type="active site" description="Proton acceptor" evidence="17">
    <location>
        <position position="352"/>
    </location>
</feature>
<proteinExistence type="inferred from homology"/>
<comment type="cofactor">
    <cofactor evidence="18">
        <name>Zn(2+)</name>
        <dbReference type="ChEBI" id="CHEBI:29105"/>
    </cofactor>
    <text evidence="18">Binds 1 zinc ion per subunit.</text>
</comment>
<evidence type="ECO:0000256" key="17">
    <source>
        <dbReference type="PIRSR" id="PIRSR634016-1"/>
    </source>
</evidence>
<dbReference type="InterPro" id="IPR050344">
    <property type="entry name" value="Peptidase_M1_aminopeptidases"/>
</dbReference>
<evidence type="ECO:0000259" key="21">
    <source>
        <dbReference type="Pfam" id="PF11838"/>
    </source>
</evidence>
<dbReference type="AlphaFoldDB" id="A0AAN8X684"/>
<accession>A0AAN8X684</accession>
<gene>
    <name evidence="23" type="ORF">SK128_009536</name>
</gene>
<dbReference type="Gene3D" id="1.10.390.10">
    <property type="entry name" value="Neutral Protease Domain 2"/>
    <property type="match status" value="2"/>
</dbReference>
<feature type="binding site" evidence="18">
    <location>
        <position position="351"/>
    </location>
    <ligand>
        <name>Zn(2+)</name>
        <dbReference type="ChEBI" id="CHEBI:29105"/>
        <note>catalytic</note>
    </ligand>
</feature>
<dbReference type="PRINTS" id="PR00756">
    <property type="entry name" value="ALADIPTASE"/>
</dbReference>
<feature type="domain" description="Peptidase M1 membrane alanine aminopeptidase" evidence="20">
    <location>
        <begin position="286"/>
        <end position="395"/>
    </location>
</feature>
<evidence type="ECO:0000256" key="16">
    <source>
        <dbReference type="ARBA" id="ARBA00023180"/>
    </source>
</evidence>
<feature type="domain" description="Aminopeptidase N-like N-terminal" evidence="22">
    <location>
        <begin position="33"/>
        <end position="243"/>
    </location>
</feature>
<keyword evidence="6" id="KW-0645">Protease</keyword>
<dbReference type="Gene3D" id="1.25.50.20">
    <property type="match status" value="1"/>
</dbReference>
<dbReference type="GO" id="GO:0005737">
    <property type="term" value="C:cytoplasm"/>
    <property type="evidence" value="ECO:0007669"/>
    <property type="project" value="TreeGrafter"/>
</dbReference>
<keyword evidence="12" id="KW-0735">Signal-anchor</keyword>
<feature type="binding site" evidence="18">
    <location>
        <position position="355"/>
    </location>
    <ligand>
        <name>Zn(2+)</name>
        <dbReference type="ChEBI" id="CHEBI:29105"/>
        <note>catalytic</note>
    </ligand>
</feature>
<dbReference type="SUPFAM" id="SSF63737">
    <property type="entry name" value="Leukotriene A4 hydrolase N-terminal domain"/>
    <property type="match status" value="1"/>
</dbReference>
<evidence type="ECO:0000259" key="22">
    <source>
        <dbReference type="Pfam" id="PF17900"/>
    </source>
</evidence>
<name>A0AAN8X684_HALRR</name>
<keyword evidence="24" id="KW-1185">Reference proteome</keyword>
<keyword evidence="13" id="KW-1133">Transmembrane helix</keyword>
<keyword evidence="7" id="KW-0812">Transmembrane</keyword>
<dbReference type="GO" id="GO:0008270">
    <property type="term" value="F:zinc ion binding"/>
    <property type="evidence" value="ECO:0007669"/>
    <property type="project" value="InterPro"/>
</dbReference>
<organism evidence="23 24">
    <name type="scientific">Halocaridina rubra</name>
    <name type="common">Hawaiian red shrimp</name>
    <dbReference type="NCBI Taxonomy" id="373956"/>
    <lineage>
        <taxon>Eukaryota</taxon>
        <taxon>Metazoa</taxon>
        <taxon>Ecdysozoa</taxon>
        <taxon>Arthropoda</taxon>
        <taxon>Crustacea</taxon>
        <taxon>Multicrustacea</taxon>
        <taxon>Malacostraca</taxon>
        <taxon>Eumalacostraca</taxon>
        <taxon>Eucarida</taxon>
        <taxon>Decapoda</taxon>
        <taxon>Pleocyemata</taxon>
        <taxon>Caridea</taxon>
        <taxon>Atyoidea</taxon>
        <taxon>Atyidae</taxon>
        <taxon>Halocaridina</taxon>
    </lineage>
</organism>
<dbReference type="PANTHER" id="PTHR11533">
    <property type="entry name" value="PROTEASE M1 ZINC METALLOPROTEASE"/>
    <property type="match status" value="1"/>
</dbReference>
<keyword evidence="10" id="KW-0378">Hydrolase</keyword>
<keyword evidence="14" id="KW-0482">Metalloprotease</keyword>
<evidence type="ECO:0000313" key="23">
    <source>
        <dbReference type="EMBL" id="KAK7075138.1"/>
    </source>
</evidence>
<keyword evidence="16" id="KW-0325">Glycoprotein</keyword>
<dbReference type="FunFam" id="1.10.390.10:FF:000033">
    <property type="entry name" value="Endoplasmic reticulum aminopeptidase 1b"/>
    <property type="match status" value="1"/>
</dbReference>
<evidence type="ECO:0000256" key="5">
    <source>
        <dbReference type="ARBA" id="ARBA00022622"/>
    </source>
</evidence>
<evidence type="ECO:0000256" key="7">
    <source>
        <dbReference type="ARBA" id="ARBA00022692"/>
    </source>
</evidence>
<evidence type="ECO:0000256" key="13">
    <source>
        <dbReference type="ARBA" id="ARBA00022989"/>
    </source>
</evidence>
<dbReference type="InterPro" id="IPR027268">
    <property type="entry name" value="Peptidase_M4/M1_CTD_sf"/>
</dbReference>
<evidence type="ECO:0000256" key="15">
    <source>
        <dbReference type="ARBA" id="ARBA00023136"/>
    </source>
</evidence>
<dbReference type="FunFam" id="2.60.40.1910:FF:000008">
    <property type="entry name" value="Aminopeptidase"/>
    <property type="match status" value="1"/>
</dbReference>
<dbReference type="InterPro" id="IPR045357">
    <property type="entry name" value="Aminopeptidase_N-like_N"/>
</dbReference>
<feature type="domain" description="ERAP1-like C-terminal" evidence="21">
    <location>
        <begin position="525"/>
        <end position="685"/>
    </location>
</feature>
<reference evidence="23 24" key="1">
    <citation type="submission" date="2023-11" db="EMBL/GenBank/DDBJ databases">
        <title>Halocaridina rubra genome assembly.</title>
        <authorList>
            <person name="Smith C."/>
        </authorList>
    </citation>
    <scope>NUCLEOTIDE SEQUENCE [LARGE SCALE GENOMIC DNA]</scope>
    <source>
        <strain evidence="23">EP-1</strain>
        <tissue evidence="23">Whole</tissue>
    </source>
</reference>
<evidence type="ECO:0000256" key="2">
    <source>
        <dbReference type="ARBA" id="ARBA00004609"/>
    </source>
</evidence>
<evidence type="ECO:0000256" key="4">
    <source>
        <dbReference type="ARBA" id="ARBA00022475"/>
    </source>
</evidence>
<evidence type="ECO:0000256" key="9">
    <source>
        <dbReference type="ARBA" id="ARBA00022729"/>
    </source>
</evidence>
<dbReference type="GO" id="GO:0098552">
    <property type="term" value="C:side of membrane"/>
    <property type="evidence" value="ECO:0007669"/>
    <property type="project" value="UniProtKB-KW"/>
</dbReference>
<dbReference type="Proteomes" id="UP001381693">
    <property type="component" value="Unassembled WGS sequence"/>
</dbReference>
<dbReference type="SUPFAM" id="SSF55486">
    <property type="entry name" value="Metalloproteases ('zincins'), catalytic domain"/>
    <property type="match status" value="1"/>
</dbReference>
<evidence type="ECO:0000256" key="19">
    <source>
        <dbReference type="SAM" id="MobiDB-lite"/>
    </source>
</evidence>
<dbReference type="PANTHER" id="PTHR11533:SF294">
    <property type="entry name" value="THYROTROPIN-RELEASING HORMONE-DEGRADING ECTOENZYME"/>
    <property type="match status" value="1"/>
</dbReference>
<dbReference type="Gene3D" id="2.60.40.1910">
    <property type="match status" value="1"/>
</dbReference>
<dbReference type="EMBL" id="JAXCGZ010011359">
    <property type="protein sequence ID" value="KAK7075138.1"/>
    <property type="molecule type" value="Genomic_DNA"/>
</dbReference>
<feature type="region of interest" description="Disordered" evidence="19">
    <location>
        <begin position="1"/>
        <end position="20"/>
    </location>
</feature>
<dbReference type="InterPro" id="IPR042097">
    <property type="entry name" value="Aminopeptidase_N-like_N_sf"/>
</dbReference>
<comment type="subcellular location">
    <subcellularLocation>
        <location evidence="2">Cell membrane</location>
        <topology evidence="2">Lipid-anchor</topology>
        <topology evidence="2">GPI-anchor</topology>
    </subcellularLocation>
    <subcellularLocation>
        <location evidence="1">Membrane</location>
        <topology evidence="1">Single-pass type II membrane protein</topology>
    </subcellularLocation>
</comment>
<dbReference type="GO" id="GO:0005615">
    <property type="term" value="C:extracellular space"/>
    <property type="evidence" value="ECO:0007669"/>
    <property type="project" value="TreeGrafter"/>
</dbReference>
<dbReference type="Gene3D" id="2.60.40.1730">
    <property type="entry name" value="tricorn interacting facor f3 domain"/>
    <property type="match status" value="1"/>
</dbReference>
<evidence type="ECO:0000256" key="1">
    <source>
        <dbReference type="ARBA" id="ARBA00004606"/>
    </source>
</evidence>
<keyword evidence="8 18" id="KW-0479">Metal-binding</keyword>
<dbReference type="GO" id="GO:0070006">
    <property type="term" value="F:metalloaminopeptidase activity"/>
    <property type="evidence" value="ECO:0007669"/>
    <property type="project" value="TreeGrafter"/>
</dbReference>
<dbReference type="GO" id="GO:0005886">
    <property type="term" value="C:plasma membrane"/>
    <property type="evidence" value="ECO:0007669"/>
    <property type="project" value="UniProtKB-SubCell"/>
</dbReference>
<comment type="caution">
    <text evidence="23">The sequence shown here is derived from an EMBL/GenBank/DDBJ whole genome shotgun (WGS) entry which is preliminary data.</text>
</comment>
<feature type="binding site" evidence="18">
    <location>
        <position position="374"/>
    </location>
    <ligand>
        <name>Zn(2+)</name>
        <dbReference type="ChEBI" id="CHEBI:29105"/>
        <note>catalytic</note>
    </ligand>
</feature>
<comment type="similarity">
    <text evidence="3">Belongs to the peptidase M1 family.</text>
</comment>
<dbReference type="InterPro" id="IPR034016">
    <property type="entry name" value="M1_APN-typ"/>
</dbReference>
<dbReference type="GO" id="GO:0042277">
    <property type="term" value="F:peptide binding"/>
    <property type="evidence" value="ECO:0007669"/>
    <property type="project" value="TreeGrafter"/>
</dbReference>
<keyword evidence="15" id="KW-0472">Membrane</keyword>
<sequence length="688" mass="79231">MRHKPKTQPQTAPELVRDLSKEKSEIRLPTSLKPLHYVVRLQPFINGNFSIKGYVEIGMEVLETTNNITLHIYDIITHNETVKGIVYVYMNSRTPQTCSQIRLSKNVNDSSLNILQHQYDHEKQFYIAHLERPLEKGQQYLISMHYTGYLNTILNGFYRSTYRNEKGVEKFLAVTQFQPTSARKAFPCFDEPALKASFEVSLAREKTMSSISNMPIKETTPFPDQPEWEWDHFEVSVPMSTYLLAFVVSDFDHRSSTTGNNNTVFRVWTRKAALDQAEYVRTMGPAILTYFEDYFNVSYPLPKQDMIALPDFSAGAMENWGLITSREALMLYDPKASPASSKQWIASVLAHELAHQWFGSIVTPKWWTDLWLNEGFATYLQYIGVNHVSSALPKWSLIIRNKSNKYKSAEQDDLWHHLTVVAHEDGTLAEDCTVKAIMDTWTLQMGYPVIKVERSYDGTVASVSQEHFLAISKENSTNNQTYLWWVPLNYASAADPDFTNTNPLVWMKSNESAITVSGLPSKDKWVVFNIQQTGFYRVNYDKQNWKLIIQQLKTDHRVISTINRAQIIDDALALTKAGHLDYQTALDIYSYLSNETEYAPWYSATSNSGFIKRMFLRTGGYGALKKYLLDLIVPLYERIGFKDNLNDPLLDQYKRDMALSWACDLGHEDCVNNVKRLFSNWMKNPSDE</sequence>
<evidence type="ECO:0000259" key="20">
    <source>
        <dbReference type="Pfam" id="PF01433"/>
    </source>
</evidence>
<evidence type="ECO:0000256" key="18">
    <source>
        <dbReference type="PIRSR" id="PIRSR634016-3"/>
    </source>
</evidence>
<dbReference type="InterPro" id="IPR001930">
    <property type="entry name" value="Peptidase_M1"/>
</dbReference>
<evidence type="ECO:0000256" key="11">
    <source>
        <dbReference type="ARBA" id="ARBA00022833"/>
    </source>
</evidence>
<keyword evidence="5" id="KW-0336">GPI-anchor</keyword>
<evidence type="ECO:0000256" key="8">
    <source>
        <dbReference type="ARBA" id="ARBA00022723"/>
    </source>
</evidence>
<evidence type="ECO:0000256" key="6">
    <source>
        <dbReference type="ARBA" id="ARBA00022670"/>
    </source>
</evidence>
<evidence type="ECO:0000256" key="3">
    <source>
        <dbReference type="ARBA" id="ARBA00010136"/>
    </source>
</evidence>
<evidence type="ECO:0000256" key="12">
    <source>
        <dbReference type="ARBA" id="ARBA00022968"/>
    </source>
</evidence>
<protein>
    <recommendedName>
        <fullName evidence="25">Aminopeptidase</fullName>
    </recommendedName>
</protein>
<dbReference type="Pfam" id="PF11838">
    <property type="entry name" value="ERAP1_C"/>
    <property type="match status" value="1"/>
</dbReference>
<evidence type="ECO:0000256" key="14">
    <source>
        <dbReference type="ARBA" id="ARBA00023049"/>
    </source>
</evidence>
<keyword evidence="5" id="KW-0449">Lipoprotein</keyword>
<keyword evidence="11 18" id="KW-0862">Zinc</keyword>
<evidence type="ECO:0008006" key="25">
    <source>
        <dbReference type="Google" id="ProtNLM"/>
    </source>
</evidence>
<dbReference type="Pfam" id="PF01433">
    <property type="entry name" value="Peptidase_M1"/>
    <property type="match status" value="1"/>
</dbReference>
<evidence type="ECO:0000313" key="24">
    <source>
        <dbReference type="Proteomes" id="UP001381693"/>
    </source>
</evidence>
<dbReference type="InterPro" id="IPR014782">
    <property type="entry name" value="Peptidase_M1_dom"/>
</dbReference>